<dbReference type="PROSITE" id="PS50921">
    <property type="entry name" value="ANTAR"/>
    <property type="match status" value="1"/>
</dbReference>
<evidence type="ECO:0000313" key="7">
    <source>
        <dbReference type="Proteomes" id="UP000274762"/>
    </source>
</evidence>
<reference evidence="6 7" key="1">
    <citation type="submission" date="2018-10" db="EMBL/GenBank/DDBJ databases">
        <title>Sequencing the genomes of 1000 actinobacteria strains.</title>
        <authorList>
            <person name="Klenk H.-P."/>
        </authorList>
    </citation>
    <scope>NUCLEOTIDE SEQUENCE [LARGE SCALE GENOMIC DNA]</scope>
    <source>
        <strain evidence="6 7">DSM 44343</strain>
    </source>
</reference>
<evidence type="ECO:0000256" key="4">
    <source>
        <dbReference type="ARBA" id="ARBA00023163"/>
    </source>
</evidence>
<accession>A0A495K423</accession>
<evidence type="ECO:0000259" key="5">
    <source>
        <dbReference type="PROSITE" id="PS50921"/>
    </source>
</evidence>
<dbReference type="Pfam" id="PF13185">
    <property type="entry name" value="GAF_2"/>
    <property type="match status" value="1"/>
</dbReference>
<keyword evidence="2" id="KW-0418">Kinase</keyword>
<feature type="domain" description="ANTAR" evidence="5">
    <location>
        <begin position="168"/>
        <end position="229"/>
    </location>
</feature>
<organism evidence="6 7">
    <name type="scientific">Williamsia marianensis</name>
    <dbReference type="NCBI Taxonomy" id="85044"/>
    <lineage>
        <taxon>Bacteria</taxon>
        <taxon>Bacillati</taxon>
        <taxon>Actinomycetota</taxon>
        <taxon>Actinomycetes</taxon>
        <taxon>Mycobacteriales</taxon>
        <taxon>Nocardiaceae</taxon>
        <taxon>Williamsia</taxon>
    </lineage>
</organism>
<evidence type="ECO:0000256" key="1">
    <source>
        <dbReference type="ARBA" id="ARBA00022679"/>
    </source>
</evidence>
<dbReference type="SUPFAM" id="SSF55781">
    <property type="entry name" value="GAF domain-like"/>
    <property type="match status" value="1"/>
</dbReference>
<gene>
    <name evidence="6" type="ORF">DFJ75_1963</name>
</gene>
<dbReference type="Gene3D" id="1.10.10.10">
    <property type="entry name" value="Winged helix-like DNA-binding domain superfamily/Winged helix DNA-binding domain"/>
    <property type="match status" value="1"/>
</dbReference>
<dbReference type="SMART" id="SM00065">
    <property type="entry name" value="GAF"/>
    <property type="match status" value="1"/>
</dbReference>
<dbReference type="GO" id="GO:0003723">
    <property type="term" value="F:RNA binding"/>
    <property type="evidence" value="ECO:0007669"/>
    <property type="project" value="InterPro"/>
</dbReference>
<keyword evidence="4" id="KW-0804">Transcription</keyword>
<dbReference type="GO" id="GO:0016301">
    <property type="term" value="F:kinase activity"/>
    <property type="evidence" value="ECO:0007669"/>
    <property type="project" value="UniProtKB-KW"/>
</dbReference>
<dbReference type="Pfam" id="PF03861">
    <property type="entry name" value="ANTAR"/>
    <property type="match status" value="1"/>
</dbReference>
<dbReference type="InterPro" id="IPR005561">
    <property type="entry name" value="ANTAR"/>
</dbReference>
<dbReference type="Gene3D" id="3.30.450.40">
    <property type="match status" value="1"/>
</dbReference>
<dbReference type="AlphaFoldDB" id="A0A495K423"/>
<protein>
    <submittedName>
        <fullName evidence="6">GAF domain-containing protein</fullName>
    </submittedName>
</protein>
<dbReference type="EMBL" id="RBKV01000001">
    <property type="protein sequence ID" value="RKR95152.1"/>
    <property type="molecule type" value="Genomic_DNA"/>
</dbReference>
<name>A0A495K423_WILMA</name>
<keyword evidence="3" id="KW-0805">Transcription regulation</keyword>
<proteinExistence type="predicted"/>
<keyword evidence="1" id="KW-0808">Transferase</keyword>
<dbReference type="InterPro" id="IPR011006">
    <property type="entry name" value="CheY-like_superfamily"/>
</dbReference>
<comment type="caution">
    <text evidence="6">The sequence shown here is derived from an EMBL/GenBank/DDBJ whole genome shotgun (WGS) entry which is preliminary data.</text>
</comment>
<dbReference type="OrthoDB" id="4629915at2"/>
<dbReference type="InterPro" id="IPR036388">
    <property type="entry name" value="WH-like_DNA-bd_sf"/>
</dbReference>
<dbReference type="InterPro" id="IPR003018">
    <property type="entry name" value="GAF"/>
</dbReference>
<evidence type="ECO:0000256" key="3">
    <source>
        <dbReference type="ARBA" id="ARBA00023015"/>
    </source>
</evidence>
<evidence type="ECO:0000256" key="2">
    <source>
        <dbReference type="ARBA" id="ARBA00022777"/>
    </source>
</evidence>
<evidence type="ECO:0000313" key="6">
    <source>
        <dbReference type="EMBL" id="RKR95152.1"/>
    </source>
</evidence>
<dbReference type="PIRSF" id="PIRSF036625">
    <property type="entry name" value="GAF_ANTAR"/>
    <property type="match status" value="1"/>
</dbReference>
<dbReference type="SMART" id="SM01012">
    <property type="entry name" value="ANTAR"/>
    <property type="match status" value="1"/>
</dbReference>
<dbReference type="Proteomes" id="UP000274762">
    <property type="component" value="Unassembled WGS sequence"/>
</dbReference>
<sequence length="252" mass="26729">MSHTDFEGMDHRDLAAALASLAQGVTTSRNVDDALSAVTTAATDLLDGADCADILVISRRKKQFRSHAATSSLPRKMDDLQEQFGQGPCIEAATGATMVRVDDFSTETRWPQFCQAAAEMGVTSMLSFKLYTAPGVIGALNIFGKAVSAFSDRDEEIGLMLATNGAVALQLVTNRTQFESALASRDLIGQAKGMIMERFGIDAVQAFALLTKLSQDSNTPVAHISAQLVEQGPVIDSQSPNAARRASSPTGT</sequence>
<dbReference type="InterPro" id="IPR012074">
    <property type="entry name" value="GAF_ANTAR"/>
</dbReference>
<dbReference type="InterPro" id="IPR029016">
    <property type="entry name" value="GAF-like_dom_sf"/>
</dbReference>
<dbReference type="RefSeq" id="WP_084248377.1">
    <property type="nucleotide sequence ID" value="NZ_CBCRXS010000004.1"/>
</dbReference>
<dbReference type="SUPFAM" id="SSF52172">
    <property type="entry name" value="CheY-like"/>
    <property type="match status" value="1"/>
</dbReference>